<dbReference type="NCBIfam" id="TIGR02081">
    <property type="entry name" value="metW"/>
    <property type="match status" value="1"/>
</dbReference>
<dbReference type="CDD" id="cd02440">
    <property type="entry name" value="AdoMet_MTases"/>
    <property type="match status" value="1"/>
</dbReference>
<dbReference type="OrthoDB" id="9792690at2"/>
<organism evidence="1 2">
    <name type="scientific">Xylophilus ampelinus</name>
    <dbReference type="NCBI Taxonomy" id="54067"/>
    <lineage>
        <taxon>Bacteria</taxon>
        <taxon>Pseudomonadati</taxon>
        <taxon>Pseudomonadota</taxon>
        <taxon>Betaproteobacteria</taxon>
        <taxon>Burkholderiales</taxon>
        <taxon>Xylophilus</taxon>
    </lineage>
</organism>
<dbReference type="Pfam" id="PF07021">
    <property type="entry name" value="MetW"/>
    <property type="match status" value="1"/>
</dbReference>
<dbReference type="EMBL" id="QJTC01000027">
    <property type="protein sequence ID" value="PYE74268.1"/>
    <property type="molecule type" value="Genomic_DNA"/>
</dbReference>
<keyword evidence="2" id="KW-1185">Reference proteome</keyword>
<dbReference type="Gene3D" id="3.40.50.150">
    <property type="entry name" value="Vaccinia Virus protein VP39"/>
    <property type="match status" value="1"/>
</dbReference>
<dbReference type="AlphaFoldDB" id="A0A318SIT5"/>
<comment type="caution">
    <text evidence="1">The sequence shown here is derived from an EMBL/GenBank/DDBJ whole genome shotgun (WGS) entry which is preliminary data.</text>
</comment>
<name>A0A318SIT5_9BURK</name>
<gene>
    <name evidence="1" type="ORF">DFQ15_12726</name>
</gene>
<dbReference type="InterPro" id="IPR029063">
    <property type="entry name" value="SAM-dependent_MTases_sf"/>
</dbReference>
<evidence type="ECO:0000313" key="2">
    <source>
        <dbReference type="Proteomes" id="UP000247540"/>
    </source>
</evidence>
<protein>
    <submittedName>
        <fullName evidence="1">Methionine biosynthesis protein MetW</fullName>
    </submittedName>
</protein>
<evidence type="ECO:0000313" key="1">
    <source>
        <dbReference type="EMBL" id="PYE74268.1"/>
    </source>
</evidence>
<reference evidence="1 2" key="1">
    <citation type="submission" date="2018-06" db="EMBL/GenBank/DDBJ databases">
        <title>Genomic Encyclopedia of Type Strains, Phase III (KMG-III): the genomes of soil and plant-associated and newly described type strains.</title>
        <authorList>
            <person name="Whitman W."/>
        </authorList>
    </citation>
    <scope>NUCLEOTIDE SEQUENCE [LARGE SCALE GENOMIC DNA]</scope>
    <source>
        <strain evidence="1 2">CECT 7646</strain>
    </source>
</reference>
<sequence length="194" mass="21867">MSDLATKQRIARLVPQGARVLDLGCGDGTMLDLLQRERGCTGYGIEIDDANVLACVQRGVNVIQRDLGAGLDLFDDQAFDVVLQLDTLQHLHNTETMLRETARVGRMGIVAFPNFAHWPNRVSVARGRMPVTRRLPYEWYDTPNIRVGTFKDFEVLARKNALRILDSFGLQDGREVRWLPNLLAGTAVFRFQRG</sequence>
<dbReference type="RefSeq" id="WP_110466733.1">
    <property type="nucleotide sequence ID" value="NZ_JAMOFZ010000026.1"/>
</dbReference>
<accession>A0A318SIT5</accession>
<proteinExistence type="predicted"/>
<dbReference type="InterPro" id="IPR010743">
    <property type="entry name" value="Methionine_synth_MetW"/>
</dbReference>
<dbReference type="SUPFAM" id="SSF53335">
    <property type="entry name" value="S-adenosyl-L-methionine-dependent methyltransferases"/>
    <property type="match status" value="1"/>
</dbReference>
<dbReference type="Proteomes" id="UP000247540">
    <property type="component" value="Unassembled WGS sequence"/>
</dbReference>